<keyword evidence="3" id="KW-1185">Reference proteome</keyword>
<accession>A0ABS3CIR7</accession>
<keyword evidence="2" id="KW-0378">Hydrolase</keyword>
<dbReference type="GO" id="GO:0016787">
    <property type="term" value="F:hydrolase activity"/>
    <property type="evidence" value="ECO:0007669"/>
    <property type="project" value="UniProtKB-KW"/>
</dbReference>
<reference evidence="2 3" key="1">
    <citation type="submission" date="2021-03" db="EMBL/GenBank/DDBJ databases">
        <title>novel species isolated from a fishpond in China.</title>
        <authorList>
            <person name="Lu H."/>
            <person name="Cai Z."/>
        </authorList>
    </citation>
    <scope>NUCLEOTIDE SEQUENCE [LARGE SCALE GENOMIC DNA]</scope>
    <source>
        <strain evidence="2 3">YJ13C</strain>
    </source>
</reference>
<comment type="caution">
    <text evidence="2">The sequence shown here is derived from an EMBL/GenBank/DDBJ whole genome shotgun (WGS) entry which is preliminary data.</text>
</comment>
<dbReference type="RefSeq" id="WP_206587065.1">
    <property type="nucleotide sequence ID" value="NZ_JAFKCU010000003.1"/>
</dbReference>
<dbReference type="InterPro" id="IPR029058">
    <property type="entry name" value="AB_hydrolase_fold"/>
</dbReference>
<dbReference type="PRINTS" id="PR00111">
    <property type="entry name" value="ABHYDROLASE"/>
</dbReference>
<dbReference type="EMBL" id="JAFKCU010000003">
    <property type="protein sequence ID" value="MBN7816386.1"/>
    <property type="molecule type" value="Genomic_DNA"/>
</dbReference>
<dbReference type="Pfam" id="PF00561">
    <property type="entry name" value="Abhydrolase_1"/>
    <property type="match status" value="1"/>
</dbReference>
<dbReference type="Proteomes" id="UP000664480">
    <property type="component" value="Unassembled WGS sequence"/>
</dbReference>
<evidence type="ECO:0000259" key="1">
    <source>
        <dbReference type="Pfam" id="PF00561"/>
    </source>
</evidence>
<protein>
    <submittedName>
        <fullName evidence="2">Alpha/beta hydrolase</fullName>
    </submittedName>
</protein>
<evidence type="ECO:0000313" key="3">
    <source>
        <dbReference type="Proteomes" id="UP000664480"/>
    </source>
</evidence>
<gene>
    <name evidence="2" type="ORF">J0A69_13135</name>
</gene>
<sequence>MIWIKRIFKVVAALLLACVFFLMLLYRNDISRDEIDQKWATPESHFFKINGQNIHVRIMGQGDPIFLLHGSFSSLHTWENWQYELSPYFMTISLDFPGHGLTGPDELQRYTIKDYSHLVLSLAEKLGLEKFHVAGNSMGGAVALQMASTRPDKVLSLNLIDASGAPMPPVRQLEEKEESQDKGLIFKLTSNPIFSKILLKCTPKFLFAMNMREVYFDSDKITADKIDRYYELMLRDGNRKATLDRLSIPRDYDFDFDVVKMPTLIMWGKEDRWIPLKQAYLIEKAIPGSHLVIFDGAGHVPMEEIPTETVAEYLSFLGVEIRKDYFKGPNYLTHVH</sequence>
<name>A0ABS3CIR7_9BACT</name>
<dbReference type="InterPro" id="IPR000073">
    <property type="entry name" value="AB_hydrolase_1"/>
</dbReference>
<dbReference type="SUPFAM" id="SSF53474">
    <property type="entry name" value="alpha/beta-Hydrolases"/>
    <property type="match status" value="1"/>
</dbReference>
<proteinExistence type="predicted"/>
<evidence type="ECO:0000313" key="2">
    <source>
        <dbReference type="EMBL" id="MBN7816386.1"/>
    </source>
</evidence>
<dbReference type="Gene3D" id="3.40.50.1820">
    <property type="entry name" value="alpha/beta hydrolase"/>
    <property type="match status" value="1"/>
</dbReference>
<feature type="domain" description="AB hydrolase-1" evidence="1">
    <location>
        <begin position="64"/>
        <end position="304"/>
    </location>
</feature>
<organism evidence="2 3">
    <name type="scientific">Algoriphagus pacificus</name>
    <dbReference type="NCBI Taxonomy" id="2811234"/>
    <lineage>
        <taxon>Bacteria</taxon>
        <taxon>Pseudomonadati</taxon>
        <taxon>Bacteroidota</taxon>
        <taxon>Cytophagia</taxon>
        <taxon>Cytophagales</taxon>
        <taxon>Cyclobacteriaceae</taxon>
        <taxon>Algoriphagus</taxon>
    </lineage>
</organism>
<dbReference type="InterPro" id="IPR050266">
    <property type="entry name" value="AB_hydrolase_sf"/>
</dbReference>
<dbReference type="PANTHER" id="PTHR43798">
    <property type="entry name" value="MONOACYLGLYCEROL LIPASE"/>
    <property type="match status" value="1"/>
</dbReference>